<evidence type="ECO:0000256" key="2">
    <source>
        <dbReference type="ARBA" id="ARBA00023125"/>
    </source>
</evidence>
<keyword evidence="2" id="KW-0238">DNA-binding</keyword>
<dbReference type="Proteomes" id="UP000014041">
    <property type="component" value="Unassembled WGS sequence"/>
</dbReference>
<accession>R8Y6E7</accession>
<dbReference type="InterPro" id="IPR036390">
    <property type="entry name" value="WH_DNA-bd_sf"/>
</dbReference>
<evidence type="ECO:0000256" key="1">
    <source>
        <dbReference type="ARBA" id="ARBA00023015"/>
    </source>
</evidence>
<dbReference type="InterPro" id="IPR036388">
    <property type="entry name" value="WH-like_DNA-bd_sf"/>
</dbReference>
<dbReference type="EMBL" id="APQJ01000005">
    <property type="protein sequence ID" value="EOQ65020.1"/>
    <property type="molecule type" value="Genomic_DNA"/>
</dbReference>
<dbReference type="HOGENOM" id="CLU_111585_2_0_6"/>
<evidence type="ECO:0000313" key="6">
    <source>
        <dbReference type="Proteomes" id="UP000014041"/>
    </source>
</evidence>
<dbReference type="InterPro" id="IPR002577">
    <property type="entry name" value="HTH_HxlR"/>
</dbReference>
<name>R8Y6E7_ACICA</name>
<organism evidence="5 6">
    <name type="scientific">Acinetobacter calcoaceticus ANC 3811</name>
    <dbReference type="NCBI Taxonomy" id="1217690"/>
    <lineage>
        <taxon>Bacteria</taxon>
        <taxon>Pseudomonadati</taxon>
        <taxon>Pseudomonadota</taxon>
        <taxon>Gammaproteobacteria</taxon>
        <taxon>Moraxellales</taxon>
        <taxon>Moraxellaceae</taxon>
        <taxon>Acinetobacter</taxon>
        <taxon>Acinetobacter calcoaceticus/baumannii complex</taxon>
    </lineage>
</organism>
<sequence>MKGYVFSADCPSRKILLTLTSRWSVLILVALRDKRLRFHELKKIIDGISEKMLAQTLKTLEKDGFILRQDYAEIPPRVDYQLTDFGREASERLFDLTTWLENNLSELLENQPSKDIVQNGLETR</sequence>
<dbReference type="Pfam" id="PF01638">
    <property type="entry name" value="HxlR"/>
    <property type="match status" value="1"/>
</dbReference>
<dbReference type="GO" id="GO:0003677">
    <property type="term" value="F:DNA binding"/>
    <property type="evidence" value="ECO:0007669"/>
    <property type="project" value="UniProtKB-KW"/>
</dbReference>
<comment type="caution">
    <text evidence="5">The sequence shown here is derived from an EMBL/GenBank/DDBJ whole genome shotgun (WGS) entry which is preliminary data.</text>
</comment>
<dbReference type="PROSITE" id="PS51118">
    <property type="entry name" value="HTH_HXLR"/>
    <property type="match status" value="1"/>
</dbReference>
<keyword evidence="3" id="KW-0804">Transcription</keyword>
<evidence type="ECO:0000313" key="5">
    <source>
        <dbReference type="EMBL" id="EOQ65020.1"/>
    </source>
</evidence>
<evidence type="ECO:0000256" key="3">
    <source>
        <dbReference type="ARBA" id="ARBA00023163"/>
    </source>
</evidence>
<keyword evidence="1" id="KW-0805">Transcription regulation</keyword>
<evidence type="ECO:0000259" key="4">
    <source>
        <dbReference type="PROSITE" id="PS51118"/>
    </source>
</evidence>
<dbReference type="SUPFAM" id="SSF46785">
    <property type="entry name" value="Winged helix' DNA-binding domain"/>
    <property type="match status" value="1"/>
</dbReference>
<reference evidence="5 6" key="1">
    <citation type="submission" date="2013-02" db="EMBL/GenBank/DDBJ databases">
        <title>The Genome Sequence of Acinetobacter sp. ANC 3811.</title>
        <authorList>
            <consortium name="The Broad Institute Genome Sequencing Platform"/>
            <consortium name="The Broad Institute Genome Sequencing Center for Infectious Disease"/>
            <person name="Cerqueira G."/>
            <person name="Feldgarden M."/>
            <person name="Courvalin P."/>
            <person name="Perichon B."/>
            <person name="Grillot-Courvalin C."/>
            <person name="Clermont D."/>
            <person name="Rocha E."/>
            <person name="Yoon E.-J."/>
            <person name="Nemec A."/>
            <person name="Walker B."/>
            <person name="Young S.K."/>
            <person name="Zeng Q."/>
            <person name="Gargeya S."/>
            <person name="Fitzgerald M."/>
            <person name="Haas B."/>
            <person name="Abouelleil A."/>
            <person name="Alvarado L."/>
            <person name="Arachchi H.M."/>
            <person name="Berlin A.M."/>
            <person name="Chapman S.B."/>
            <person name="Dewar J."/>
            <person name="Goldberg J."/>
            <person name="Griggs A."/>
            <person name="Gujja S."/>
            <person name="Hansen M."/>
            <person name="Howarth C."/>
            <person name="Imamovic A."/>
            <person name="Larimer J."/>
            <person name="McCowan C."/>
            <person name="Murphy C."/>
            <person name="Neiman D."/>
            <person name="Pearson M."/>
            <person name="Priest M."/>
            <person name="Roberts A."/>
            <person name="Saif S."/>
            <person name="Shea T."/>
            <person name="Sisk P."/>
            <person name="Sykes S."/>
            <person name="Wortman J."/>
            <person name="Nusbaum C."/>
            <person name="Birren B."/>
        </authorList>
    </citation>
    <scope>NUCLEOTIDE SEQUENCE [LARGE SCALE GENOMIC DNA]</scope>
    <source>
        <strain evidence="5 6">ANC 3811</strain>
    </source>
</reference>
<dbReference type="PANTHER" id="PTHR33204">
    <property type="entry name" value="TRANSCRIPTIONAL REGULATOR, MARR FAMILY"/>
    <property type="match status" value="1"/>
</dbReference>
<protein>
    <recommendedName>
        <fullName evidence="4">HTH hxlR-type domain-containing protein</fullName>
    </recommendedName>
</protein>
<dbReference type="Gene3D" id="1.10.10.10">
    <property type="entry name" value="Winged helix-like DNA-binding domain superfamily/Winged helix DNA-binding domain"/>
    <property type="match status" value="1"/>
</dbReference>
<dbReference type="AlphaFoldDB" id="R8Y6E7"/>
<proteinExistence type="predicted"/>
<gene>
    <name evidence="5" type="ORF">F935_00680</name>
</gene>
<dbReference type="PATRIC" id="fig|1217690.3.peg.658"/>
<dbReference type="RefSeq" id="WP_016137609.1">
    <property type="nucleotide sequence ID" value="NZ_KB976986.1"/>
</dbReference>
<feature type="domain" description="HTH hxlR-type" evidence="4">
    <location>
        <begin position="10"/>
        <end position="108"/>
    </location>
</feature>
<dbReference type="PANTHER" id="PTHR33204:SF37">
    <property type="entry name" value="HTH-TYPE TRANSCRIPTIONAL REGULATOR YODB"/>
    <property type="match status" value="1"/>
</dbReference>